<reference evidence="3 4" key="1">
    <citation type="submission" date="2019-07" db="EMBL/GenBank/DDBJ databases">
        <title>Complete Genome Sequence of Leptotrichia goodfellowii Strain JCM 16774.</title>
        <authorList>
            <person name="Watanabe S."/>
            <person name="Cui L."/>
        </authorList>
    </citation>
    <scope>NUCLEOTIDE SEQUENCE [LARGE SCALE GENOMIC DNA]</scope>
    <source>
        <strain evidence="3 4">JCM16774</strain>
    </source>
</reference>
<dbReference type="AlphaFoldDB" id="A0A510JFY9"/>
<gene>
    <name evidence="3" type="ORF">JCM16774_2124</name>
</gene>
<feature type="signal peptide" evidence="2">
    <location>
        <begin position="1"/>
        <end position="21"/>
    </location>
</feature>
<dbReference type="KEGG" id="lgo:JCM16774_2124"/>
<evidence type="ECO:0000313" key="3">
    <source>
        <dbReference type="EMBL" id="BBM37165.1"/>
    </source>
</evidence>
<name>A0A510JFY9_9FUSO</name>
<organism evidence="3 4">
    <name type="scientific">Pseudoleptotrichia goodfellowii</name>
    <dbReference type="NCBI Taxonomy" id="157692"/>
    <lineage>
        <taxon>Bacteria</taxon>
        <taxon>Fusobacteriati</taxon>
        <taxon>Fusobacteriota</taxon>
        <taxon>Fusobacteriia</taxon>
        <taxon>Fusobacteriales</taxon>
        <taxon>Leptotrichiaceae</taxon>
        <taxon>Pseudoleptotrichia</taxon>
    </lineage>
</organism>
<protein>
    <submittedName>
        <fullName evidence="3">Uncharacterized protein</fullName>
    </submittedName>
</protein>
<proteinExistence type="predicted"/>
<sequence length="332" mass="39162">MMKKILLILTMLFGISFGANAFTRKEYIQENLSKLGIKQEIINETIKLDKEIGDTTLNESSEGGTTEKKRTQQLKKAKELFKKDKNNYIILEKILGIAKSKERNEEIKEYENLYLKAKIPEDAKNFFLGEYFFLSGQRDKMNEYFKKVKDSSKNVFYLKMTEFYKMLEMKEEAENNNKDTEKENKRIKEFISTGIIKTGELNKILNNSSLMKESGISDEEVYSRQLDVEILRVFFYVFNDELEKGIDDYIQNIANKKVSKDVLEYNKEKDVFTMMMTIMTPVFKIMFGALTDTKNKDEINEKSIEKIMKKFIKTEKYRQFEKEGLMDEINLK</sequence>
<evidence type="ECO:0000256" key="1">
    <source>
        <dbReference type="SAM" id="Coils"/>
    </source>
</evidence>
<dbReference type="STRING" id="714315.GCA_000516535_02119"/>
<feature type="chain" id="PRO_5022178073" evidence="2">
    <location>
        <begin position="22"/>
        <end position="332"/>
    </location>
</feature>
<dbReference type="Proteomes" id="UP000321606">
    <property type="component" value="Chromosome"/>
</dbReference>
<feature type="coiled-coil region" evidence="1">
    <location>
        <begin position="163"/>
        <end position="190"/>
    </location>
</feature>
<dbReference type="EMBL" id="AP019822">
    <property type="protein sequence ID" value="BBM37165.1"/>
    <property type="molecule type" value="Genomic_DNA"/>
</dbReference>
<keyword evidence="1" id="KW-0175">Coiled coil</keyword>
<accession>A0A510JFY9</accession>
<evidence type="ECO:0000256" key="2">
    <source>
        <dbReference type="SAM" id="SignalP"/>
    </source>
</evidence>
<keyword evidence="2" id="KW-0732">Signal</keyword>
<evidence type="ECO:0000313" key="4">
    <source>
        <dbReference type="Proteomes" id="UP000321606"/>
    </source>
</evidence>